<proteinExistence type="predicted"/>
<comment type="caution">
    <text evidence="1">The sequence shown here is derived from an EMBL/GenBank/DDBJ whole genome shotgun (WGS) entry which is preliminary data.</text>
</comment>
<protein>
    <submittedName>
        <fullName evidence="1">Uncharacterized protein</fullName>
    </submittedName>
</protein>
<evidence type="ECO:0000313" key="1">
    <source>
        <dbReference type="EMBL" id="GLC88378.1"/>
    </source>
</evidence>
<dbReference type="EMBL" id="BRZA01000002">
    <property type="protein sequence ID" value="GLC88378.1"/>
    <property type="molecule type" value="Genomic_DNA"/>
</dbReference>
<keyword evidence="2" id="KW-1185">Reference proteome</keyword>
<name>A0ABQ5NJ41_9BACI</name>
<accession>A0ABQ5NJ41</accession>
<gene>
    <name evidence="1" type="ORF">LYSBPC_15050</name>
</gene>
<sequence length="158" mass="18183">MAILKDYSSVPNKCEVEIKLTLANEESVEFLIYFRSGPAFPVVHMEIACLKRDFFKLLDDLQQIDSTHLSMLETHDPGLCIYHIPQFGEYFYPGYGILQIPDSERCEWEPSFKLIFVLDAGYKNHLHATGGGPSLCLTVKMNQIIEFVDDLKIEMNRF</sequence>
<dbReference type="RefSeq" id="WP_264988143.1">
    <property type="nucleotide sequence ID" value="NZ_BRZA01000002.1"/>
</dbReference>
<dbReference type="Proteomes" id="UP001065593">
    <property type="component" value="Unassembled WGS sequence"/>
</dbReference>
<reference evidence="1" key="1">
    <citation type="submission" date="2022-08" db="EMBL/GenBank/DDBJ databases">
        <title>Draft genome sequence of Lysinibacillus sp. strain KH24.</title>
        <authorList>
            <person name="Kanbe H."/>
            <person name="Itoh H."/>
        </authorList>
    </citation>
    <scope>NUCLEOTIDE SEQUENCE</scope>
    <source>
        <strain evidence="1">KH24</strain>
    </source>
</reference>
<evidence type="ECO:0000313" key="2">
    <source>
        <dbReference type="Proteomes" id="UP001065593"/>
    </source>
</evidence>
<organism evidence="1 2">
    <name type="scientific">Lysinibacillus piscis</name>
    <dbReference type="NCBI Taxonomy" id="2518931"/>
    <lineage>
        <taxon>Bacteria</taxon>
        <taxon>Bacillati</taxon>
        <taxon>Bacillota</taxon>
        <taxon>Bacilli</taxon>
        <taxon>Bacillales</taxon>
        <taxon>Bacillaceae</taxon>
        <taxon>Lysinibacillus</taxon>
    </lineage>
</organism>